<keyword evidence="7 12" id="KW-0662">Pyridine nucleotide biosynthesis</keyword>
<evidence type="ECO:0000256" key="9">
    <source>
        <dbReference type="ARBA" id="ARBA00022679"/>
    </source>
</evidence>
<comment type="similarity">
    <text evidence="3 12">Belongs to the NadC/ModD family.</text>
</comment>
<organism evidence="15 16">
    <name type="scientific">Botryobasidium botryosum (strain FD-172 SS1)</name>
    <dbReference type="NCBI Taxonomy" id="930990"/>
    <lineage>
        <taxon>Eukaryota</taxon>
        <taxon>Fungi</taxon>
        <taxon>Dikarya</taxon>
        <taxon>Basidiomycota</taxon>
        <taxon>Agaricomycotina</taxon>
        <taxon>Agaricomycetes</taxon>
        <taxon>Cantharellales</taxon>
        <taxon>Botryobasidiaceae</taxon>
        <taxon>Botryobasidium</taxon>
    </lineage>
</organism>
<dbReference type="HOGENOM" id="CLU_039622_1_0_1"/>
<evidence type="ECO:0000256" key="2">
    <source>
        <dbReference type="ARBA" id="ARBA00004893"/>
    </source>
</evidence>
<dbReference type="NCBIfam" id="TIGR00078">
    <property type="entry name" value="nadC"/>
    <property type="match status" value="1"/>
</dbReference>
<evidence type="ECO:0000256" key="12">
    <source>
        <dbReference type="PIRNR" id="PIRNR006250"/>
    </source>
</evidence>
<evidence type="ECO:0000256" key="4">
    <source>
        <dbReference type="ARBA" id="ARBA00011218"/>
    </source>
</evidence>
<dbReference type="PIRSF" id="PIRSF006250">
    <property type="entry name" value="NadC_ModD"/>
    <property type="match status" value="1"/>
</dbReference>
<accession>A0A067MNN1</accession>
<dbReference type="Pfam" id="PF02749">
    <property type="entry name" value="QRPTase_N"/>
    <property type="match status" value="1"/>
</dbReference>
<keyword evidence="8 12" id="KW-0328">Glycosyltransferase</keyword>
<protein>
    <recommendedName>
        <fullName evidence="6 12">Nicotinate-nucleotide pyrophosphorylase [carboxylating]</fullName>
        <ecNumber evidence="5 12">2.4.2.19</ecNumber>
    </recommendedName>
    <alternativeName>
        <fullName evidence="10 12">Quinolinate phosphoribosyltransferase [decarboxylating]</fullName>
    </alternativeName>
</protein>
<dbReference type="GO" id="GO:0034213">
    <property type="term" value="P:quinolinate catabolic process"/>
    <property type="evidence" value="ECO:0007669"/>
    <property type="project" value="TreeGrafter"/>
</dbReference>
<dbReference type="InterPro" id="IPR027277">
    <property type="entry name" value="NadC/ModD"/>
</dbReference>
<dbReference type="Pfam" id="PF01729">
    <property type="entry name" value="QRPTase_C"/>
    <property type="match status" value="1"/>
</dbReference>
<dbReference type="OrthoDB" id="10067394at2759"/>
<evidence type="ECO:0000313" key="15">
    <source>
        <dbReference type="EMBL" id="KDQ17333.1"/>
    </source>
</evidence>
<keyword evidence="9 12" id="KW-0808">Transferase</keyword>
<sequence length="297" mass="32588">MSPITEPSFAHLLPPSWTSQVQAWLDEDTPSFDWGGYVVGEVQREAFLFGKGKTEAVLAGVPFFDEVFKRLECEVEWHLKEGETFQPVKHVATVRGKARHLLLGERVALNAIARCSGIATISKRFKDIAEQNGYKGIIAGTRKTTPGFRLVEKYGMLVGGIDPHRHSLSSMIMLKDNHITSAGSITAAIERARAVGGFTLTIDVEVDTEAAADEAIAAGADVVMLDNMDATQVSSVANKLRQKWDGKRKWLFEVSGGVEEGNLREKATNDVDIISTSAVHQSVQHIDFSLKIQQPKD</sequence>
<evidence type="ECO:0000256" key="11">
    <source>
        <dbReference type="ARBA" id="ARBA00047445"/>
    </source>
</evidence>
<gene>
    <name evidence="15" type="ORF">BOTBODRAFT_30153</name>
</gene>
<dbReference type="InterPro" id="IPR036068">
    <property type="entry name" value="Nicotinate_pribotase-like_C"/>
</dbReference>
<dbReference type="AlphaFoldDB" id="A0A067MNN1"/>
<keyword evidence="16" id="KW-1185">Reference proteome</keyword>
<dbReference type="GO" id="GO:0009435">
    <property type="term" value="P:NAD+ biosynthetic process"/>
    <property type="evidence" value="ECO:0007669"/>
    <property type="project" value="UniProtKB-UniPathway"/>
</dbReference>
<name>A0A067MNN1_BOTB1</name>
<dbReference type="InterPro" id="IPR004393">
    <property type="entry name" value="NadC"/>
</dbReference>
<dbReference type="GO" id="GO:0005737">
    <property type="term" value="C:cytoplasm"/>
    <property type="evidence" value="ECO:0007669"/>
    <property type="project" value="TreeGrafter"/>
</dbReference>
<evidence type="ECO:0000259" key="14">
    <source>
        <dbReference type="Pfam" id="PF02749"/>
    </source>
</evidence>
<dbReference type="Proteomes" id="UP000027195">
    <property type="component" value="Unassembled WGS sequence"/>
</dbReference>
<dbReference type="SUPFAM" id="SSF54675">
    <property type="entry name" value="Nicotinate/Quinolinate PRTase N-terminal domain-like"/>
    <property type="match status" value="1"/>
</dbReference>
<dbReference type="UniPathway" id="UPA00253">
    <property type="reaction ID" value="UER00331"/>
</dbReference>
<feature type="domain" description="Quinolinate phosphoribosyl transferase N-terminal" evidence="14">
    <location>
        <begin position="53"/>
        <end position="116"/>
    </location>
</feature>
<evidence type="ECO:0000313" key="16">
    <source>
        <dbReference type="Proteomes" id="UP000027195"/>
    </source>
</evidence>
<evidence type="ECO:0000256" key="5">
    <source>
        <dbReference type="ARBA" id="ARBA00011944"/>
    </source>
</evidence>
<evidence type="ECO:0000256" key="8">
    <source>
        <dbReference type="ARBA" id="ARBA00022676"/>
    </source>
</evidence>
<dbReference type="InterPro" id="IPR002638">
    <property type="entry name" value="Quinolinate_PRibosylTrfase_C"/>
</dbReference>
<dbReference type="PANTHER" id="PTHR32179:SF3">
    <property type="entry name" value="NICOTINATE-NUCLEOTIDE PYROPHOSPHORYLASE [CARBOXYLATING]"/>
    <property type="match status" value="1"/>
</dbReference>
<evidence type="ECO:0000256" key="3">
    <source>
        <dbReference type="ARBA" id="ARBA00009400"/>
    </source>
</evidence>
<dbReference type="FunFam" id="3.20.20.70:FF:000090">
    <property type="entry name" value="Nicotinate-nucleotide pyrophosphorylase [carboxylating]"/>
    <property type="match status" value="1"/>
</dbReference>
<dbReference type="SUPFAM" id="SSF51690">
    <property type="entry name" value="Nicotinate/Quinolinate PRTase C-terminal domain-like"/>
    <property type="match status" value="1"/>
</dbReference>
<evidence type="ECO:0000256" key="7">
    <source>
        <dbReference type="ARBA" id="ARBA00022642"/>
    </source>
</evidence>
<reference evidence="16" key="1">
    <citation type="journal article" date="2014" name="Proc. Natl. Acad. Sci. U.S.A.">
        <title>Extensive sampling of basidiomycete genomes demonstrates inadequacy of the white-rot/brown-rot paradigm for wood decay fungi.</title>
        <authorList>
            <person name="Riley R."/>
            <person name="Salamov A.A."/>
            <person name="Brown D.W."/>
            <person name="Nagy L.G."/>
            <person name="Floudas D."/>
            <person name="Held B.W."/>
            <person name="Levasseur A."/>
            <person name="Lombard V."/>
            <person name="Morin E."/>
            <person name="Otillar R."/>
            <person name="Lindquist E.A."/>
            <person name="Sun H."/>
            <person name="LaButti K.M."/>
            <person name="Schmutz J."/>
            <person name="Jabbour D."/>
            <person name="Luo H."/>
            <person name="Baker S.E."/>
            <person name="Pisabarro A.G."/>
            <person name="Walton J.D."/>
            <person name="Blanchette R.A."/>
            <person name="Henrissat B."/>
            <person name="Martin F."/>
            <person name="Cullen D."/>
            <person name="Hibbett D.S."/>
            <person name="Grigoriev I.V."/>
        </authorList>
    </citation>
    <scope>NUCLEOTIDE SEQUENCE [LARGE SCALE GENOMIC DNA]</scope>
    <source>
        <strain evidence="16">FD-172 SS1</strain>
    </source>
</reference>
<dbReference type="InterPro" id="IPR022412">
    <property type="entry name" value="Quinolinate_PRibosylTrfase_N"/>
</dbReference>
<dbReference type="InterPro" id="IPR037128">
    <property type="entry name" value="Quinolinate_PRibosylTase_N_sf"/>
</dbReference>
<dbReference type="STRING" id="930990.A0A067MNN1"/>
<comment type="function">
    <text evidence="1 12">Involved in the catabolism of quinolinic acid (QA).</text>
</comment>
<dbReference type="InterPro" id="IPR013785">
    <property type="entry name" value="Aldolase_TIM"/>
</dbReference>
<dbReference type="Gene3D" id="3.90.1170.20">
    <property type="entry name" value="Quinolinate phosphoribosyl transferase, N-terminal domain"/>
    <property type="match status" value="1"/>
</dbReference>
<proteinExistence type="inferred from homology"/>
<comment type="catalytic activity">
    <reaction evidence="11 12">
        <text>nicotinate beta-D-ribonucleotide + CO2 + diphosphate = quinolinate + 5-phospho-alpha-D-ribose 1-diphosphate + 2 H(+)</text>
        <dbReference type="Rhea" id="RHEA:12733"/>
        <dbReference type="ChEBI" id="CHEBI:15378"/>
        <dbReference type="ChEBI" id="CHEBI:16526"/>
        <dbReference type="ChEBI" id="CHEBI:29959"/>
        <dbReference type="ChEBI" id="CHEBI:33019"/>
        <dbReference type="ChEBI" id="CHEBI:57502"/>
        <dbReference type="ChEBI" id="CHEBI:58017"/>
        <dbReference type="EC" id="2.4.2.19"/>
    </reaction>
</comment>
<comment type="subunit">
    <text evidence="4 12">Hexamer formed by 3 homodimers.</text>
</comment>
<dbReference type="EMBL" id="KL198024">
    <property type="protein sequence ID" value="KDQ17333.1"/>
    <property type="molecule type" value="Genomic_DNA"/>
</dbReference>
<evidence type="ECO:0000259" key="13">
    <source>
        <dbReference type="Pfam" id="PF01729"/>
    </source>
</evidence>
<dbReference type="InParanoid" id="A0A067MNN1"/>
<comment type="pathway">
    <text evidence="2 12">Cofactor biosynthesis; NAD(+) biosynthesis; nicotinate D-ribonucleotide from quinolinate: step 1/1.</text>
</comment>
<dbReference type="Gene3D" id="3.20.20.70">
    <property type="entry name" value="Aldolase class I"/>
    <property type="match status" value="1"/>
</dbReference>
<evidence type="ECO:0000256" key="6">
    <source>
        <dbReference type="ARBA" id="ARBA00020990"/>
    </source>
</evidence>
<feature type="domain" description="Quinolinate phosphoribosyl transferase C-terminal" evidence="13">
    <location>
        <begin position="118"/>
        <end position="291"/>
    </location>
</feature>
<evidence type="ECO:0000256" key="10">
    <source>
        <dbReference type="ARBA" id="ARBA00033102"/>
    </source>
</evidence>
<dbReference type="PANTHER" id="PTHR32179">
    <property type="entry name" value="NICOTINATE-NUCLEOTIDE PYROPHOSPHORYLASE [CARBOXYLATING]"/>
    <property type="match status" value="1"/>
</dbReference>
<dbReference type="GO" id="GO:0004514">
    <property type="term" value="F:nicotinate-nucleotide diphosphorylase (carboxylating) activity"/>
    <property type="evidence" value="ECO:0007669"/>
    <property type="project" value="UniProtKB-EC"/>
</dbReference>
<evidence type="ECO:0000256" key="1">
    <source>
        <dbReference type="ARBA" id="ARBA00003237"/>
    </source>
</evidence>
<dbReference type="EC" id="2.4.2.19" evidence="5 12"/>
<dbReference type="CDD" id="cd01572">
    <property type="entry name" value="QPRTase"/>
    <property type="match status" value="1"/>
</dbReference>